<dbReference type="EMBL" id="ASHM01013058">
    <property type="protein sequence ID" value="PNX95028.1"/>
    <property type="molecule type" value="Genomic_DNA"/>
</dbReference>
<protein>
    <submittedName>
        <fullName evidence="1">Uncharacterized protein</fullName>
    </submittedName>
</protein>
<evidence type="ECO:0000313" key="2">
    <source>
        <dbReference type="Proteomes" id="UP000236291"/>
    </source>
</evidence>
<reference evidence="1 2" key="2">
    <citation type="journal article" date="2017" name="Front. Plant Sci.">
        <title>Gene Classification and Mining of Molecular Markers Useful in Red Clover (Trifolium pratense) Breeding.</title>
        <authorList>
            <person name="Istvanek J."/>
            <person name="Dluhosova J."/>
            <person name="Dluhos P."/>
            <person name="Patkova L."/>
            <person name="Nedelnik J."/>
            <person name="Repkova J."/>
        </authorList>
    </citation>
    <scope>NUCLEOTIDE SEQUENCE [LARGE SCALE GENOMIC DNA]</scope>
    <source>
        <strain evidence="2">cv. Tatra</strain>
        <tissue evidence="1">Young leaves</tissue>
    </source>
</reference>
<proteinExistence type="predicted"/>
<name>A0A2K3MW41_TRIPR</name>
<evidence type="ECO:0000313" key="1">
    <source>
        <dbReference type="EMBL" id="PNX95028.1"/>
    </source>
</evidence>
<gene>
    <name evidence="1" type="ORF">L195_g018210</name>
</gene>
<organism evidence="1 2">
    <name type="scientific">Trifolium pratense</name>
    <name type="common">Red clover</name>
    <dbReference type="NCBI Taxonomy" id="57577"/>
    <lineage>
        <taxon>Eukaryota</taxon>
        <taxon>Viridiplantae</taxon>
        <taxon>Streptophyta</taxon>
        <taxon>Embryophyta</taxon>
        <taxon>Tracheophyta</taxon>
        <taxon>Spermatophyta</taxon>
        <taxon>Magnoliopsida</taxon>
        <taxon>eudicotyledons</taxon>
        <taxon>Gunneridae</taxon>
        <taxon>Pentapetalae</taxon>
        <taxon>rosids</taxon>
        <taxon>fabids</taxon>
        <taxon>Fabales</taxon>
        <taxon>Fabaceae</taxon>
        <taxon>Papilionoideae</taxon>
        <taxon>50 kb inversion clade</taxon>
        <taxon>NPAAA clade</taxon>
        <taxon>Hologalegina</taxon>
        <taxon>IRL clade</taxon>
        <taxon>Trifolieae</taxon>
        <taxon>Trifolium</taxon>
    </lineage>
</organism>
<dbReference type="AlphaFoldDB" id="A0A2K3MW41"/>
<sequence>MMQSGLQIKMTDALPLELRFPFHTPTLLCDNALSHNPIFSTLGPNILSLTYILCGNNRTGHLQATPCASRPNH</sequence>
<accession>A0A2K3MW41</accession>
<dbReference type="Proteomes" id="UP000236291">
    <property type="component" value="Unassembled WGS sequence"/>
</dbReference>
<comment type="caution">
    <text evidence="1">The sequence shown here is derived from an EMBL/GenBank/DDBJ whole genome shotgun (WGS) entry which is preliminary data.</text>
</comment>
<reference evidence="1 2" key="1">
    <citation type="journal article" date="2014" name="Am. J. Bot.">
        <title>Genome assembly and annotation for red clover (Trifolium pratense; Fabaceae).</title>
        <authorList>
            <person name="Istvanek J."/>
            <person name="Jaros M."/>
            <person name="Krenek A."/>
            <person name="Repkova J."/>
        </authorList>
    </citation>
    <scope>NUCLEOTIDE SEQUENCE [LARGE SCALE GENOMIC DNA]</scope>
    <source>
        <strain evidence="2">cv. Tatra</strain>
        <tissue evidence="1">Young leaves</tissue>
    </source>
</reference>